<dbReference type="EMBL" id="CP087164">
    <property type="protein sequence ID" value="UGS36345.1"/>
    <property type="molecule type" value="Genomic_DNA"/>
</dbReference>
<evidence type="ECO:0000313" key="4">
    <source>
        <dbReference type="EMBL" id="UGS36345.1"/>
    </source>
</evidence>
<feature type="chain" id="PRO_5038352903" evidence="2">
    <location>
        <begin position="27"/>
        <end position="331"/>
    </location>
</feature>
<accession>A0A9E7C0F0</accession>
<dbReference type="KEGG" id="sbae:DSM104329_02749"/>
<organism evidence="4 5">
    <name type="scientific">Capillimicrobium parvum</name>
    <dbReference type="NCBI Taxonomy" id="2884022"/>
    <lineage>
        <taxon>Bacteria</taxon>
        <taxon>Bacillati</taxon>
        <taxon>Actinomycetota</taxon>
        <taxon>Thermoleophilia</taxon>
        <taxon>Solirubrobacterales</taxon>
        <taxon>Capillimicrobiaceae</taxon>
        <taxon>Capillimicrobium</taxon>
    </lineage>
</organism>
<feature type="domain" description="RlpA-like protein double-psi beta-barrel" evidence="3">
    <location>
        <begin position="255"/>
        <end position="330"/>
    </location>
</feature>
<dbReference type="Gene3D" id="2.40.40.10">
    <property type="entry name" value="RlpA-like domain"/>
    <property type="match status" value="1"/>
</dbReference>
<keyword evidence="2" id="KW-0732">Signal</keyword>
<dbReference type="SUPFAM" id="SSF50685">
    <property type="entry name" value="Barwin-like endoglucanases"/>
    <property type="match status" value="1"/>
</dbReference>
<keyword evidence="4" id="KW-0456">Lyase</keyword>
<dbReference type="EC" id="4.2.2.-" evidence="4"/>
<sequence>MRPQNPLRAVPALGLASVLGSTIALSAAAPAAAQSDTPGAPIQITVRDGSLRFGAAVDVTGRLASGQPGVPVALQFRPAGGAEWVALRSAVTQDGGALHLSAPLRRSGAVRVVDATPQAGAAQADEPAPAPAPAPPPAAVSAERPVRVRAALATEHVRHHLRAGRRVEVAGALRPGGGGRVVALQLRREGRWRTIDRDRTAAGGRYRLSQRLGSPMSAPARVRFAGDGANAATSEPVGRVNAYRRAFASAYGPGLFGNPLACGGTFTPATIGVAHKTLPCGAALTLRYHGRSVRAHVVDRGPFVAGREFDLTWATKARLGHPGMGWIEVTR</sequence>
<feature type="compositionally biased region" description="Pro residues" evidence="1">
    <location>
        <begin position="128"/>
        <end position="138"/>
    </location>
</feature>
<evidence type="ECO:0000256" key="1">
    <source>
        <dbReference type="SAM" id="MobiDB-lite"/>
    </source>
</evidence>
<evidence type="ECO:0000313" key="5">
    <source>
        <dbReference type="Proteomes" id="UP001162834"/>
    </source>
</evidence>
<protein>
    <submittedName>
        <fullName evidence="4">Endolytic peptidoglycan transglycosylase RlpA</fullName>
        <ecNumber evidence="4">4.2.2.-</ecNumber>
    </submittedName>
</protein>
<name>A0A9E7C0F0_9ACTN</name>
<dbReference type="InterPro" id="IPR036908">
    <property type="entry name" value="RlpA-like_sf"/>
</dbReference>
<dbReference type="InterPro" id="IPR009009">
    <property type="entry name" value="RlpA-like_DPBB"/>
</dbReference>
<evidence type="ECO:0000256" key="2">
    <source>
        <dbReference type="SAM" id="SignalP"/>
    </source>
</evidence>
<reference evidence="4" key="1">
    <citation type="journal article" date="2022" name="Int. J. Syst. Evol. Microbiol.">
        <title>Pseudomonas aegrilactucae sp. nov. and Pseudomonas morbosilactucae sp. nov., pathogens causing bacterial rot of lettuce in Japan.</title>
        <authorList>
            <person name="Sawada H."/>
            <person name="Fujikawa T."/>
            <person name="Satou M."/>
        </authorList>
    </citation>
    <scope>NUCLEOTIDE SEQUENCE</scope>
    <source>
        <strain evidence="4">0166_1</strain>
    </source>
</reference>
<dbReference type="RefSeq" id="WP_259316018.1">
    <property type="nucleotide sequence ID" value="NZ_CP087164.1"/>
</dbReference>
<keyword evidence="5" id="KW-1185">Reference proteome</keyword>
<dbReference type="AlphaFoldDB" id="A0A9E7C0F0"/>
<evidence type="ECO:0000259" key="3">
    <source>
        <dbReference type="Pfam" id="PF03330"/>
    </source>
</evidence>
<dbReference type="GO" id="GO:0016829">
    <property type="term" value="F:lyase activity"/>
    <property type="evidence" value="ECO:0007669"/>
    <property type="project" value="UniProtKB-KW"/>
</dbReference>
<dbReference type="Pfam" id="PF03330">
    <property type="entry name" value="DPBB_1"/>
    <property type="match status" value="1"/>
</dbReference>
<feature type="signal peptide" evidence="2">
    <location>
        <begin position="1"/>
        <end position="26"/>
    </location>
</feature>
<dbReference type="CDD" id="cd22268">
    <property type="entry name" value="DPBB_RlpA-like"/>
    <property type="match status" value="1"/>
</dbReference>
<dbReference type="Proteomes" id="UP001162834">
    <property type="component" value="Chromosome"/>
</dbReference>
<proteinExistence type="predicted"/>
<feature type="region of interest" description="Disordered" evidence="1">
    <location>
        <begin position="119"/>
        <end position="143"/>
    </location>
</feature>
<gene>
    <name evidence="4" type="primary">rlpA_2</name>
    <name evidence="4" type="ORF">DSM104329_02749</name>
</gene>